<dbReference type="OrthoDB" id="9838535at2"/>
<accession>A0A3M9MTD8</accession>
<evidence type="ECO:0000313" key="2">
    <source>
        <dbReference type="Proteomes" id="UP000271010"/>
    </source>
</evidence>
<reference evidence="1 2" key="1">
    <citation type="submission" date="2018-11" db="EMBL/GenBank/DDBJ databases">
        <title>Rufibacter latericius sp. nov., isolated from water in Baiyang Lake.</title>
        <authorList>
            <person name="Yang Y."/>
        </authorList>
    </citation>
    <scope>NUCLEOTIDE SEQUENCE [LARGE SCALE GENOMIC DNA]</scope>
    <source>
        <strain evidence="1 2">MCC P1</strain>
    </source>
</reference>
<dbReference type="EMBL" id="RJJE01000017">
    <property type="protein sequence ID" value="RNI28163.1"/>
    <property type="molecule type" value="Genomic_DNA"/>
</dbReference>
<gene>
    <name evidence="1" type="ORF">EFA69_19010</name>
</gene>
<proteinExistence type="predicted"/>
<keyword evidence="2" id="KW-1185">Reference proteome</keyword>
<evidence type="ECO:0000313" key="1">
    <source>
        <dbReference type="EMBL" id="RNI28163.1"/>
    </source>
</evidence>
<dbReference type="Proteomes" id="UP000271010">
    <property type="component" value="Unassembled WGS sequence"/>
</dbReference>
<name>A0A3M9MTD8_9BACT</name>
<organism evidence="1 2">
    <name type="scientific">Rufibacter immobilis</name>
    <dbReference type="NCBI Taxonomy" id="1348778"/>
    <lineage>
        <taxon>Bacteria</taxon>
        <taxon>Pseudomonadati</taxon>
        <taxon>Bacteroidota</taxon>
        <taxon>Cytophagia</taxon>
        <taxon>Cytophagales</taxon>
        <taxon>Hymenobacteraceae</taxon>
        <taxon>Rufibacter</taxon>
    </lineage>
</organism>
<sequence length="154" mass="18207">MDNAYIFEIEEALRKSLFQFNKVIKADKQDLDRYKSSIYKKENIELKWADKINAYLKAYENLHFLIARAIMIDHERVICLRKIEDLKREVRTLNSYLKIMTICKRIEIDELVKIRTKQEVDRLCNMAQAELMNDLSKLGYTDDAVLSINGKEVA</sequence>
<dbReference type="RefSeq" id="WP_123134630.1">
    <property type="nucleotide sequence ID" value="NZ_RJJE01000017.1"/>
</dbReference>
<protein>
    <submittedName>
        <fullName evidence="1">Uncharacterized protein</fullName>
    </submittedName>
</protein>
<dbReference type="AlphaFoldDB" id="A0A3M9MTD8"/>
<comment type="caution">
    <text evidence="1">The sequence shown here is derived from an EMBL/GenBank/DDBJ whole genome shotgun (WGS) entry which is preliminary data.</text>
</comment>